<comment type="caution">
    <text evidence="1">The sequence shown here is derived from an EMBL/GenBank/DDBJ whole genome shotgun (WGS) entry which is preliminary data.</text>
</comment>
<dbReference type="AlphaFoldDB" id="A0A235F5W7"/>
<dbReference type="OrthoDB" id="2863759at2"/>
<name>A0A235F5W7_9BACL</name>
<evidence type="ECO:0000313" key="2">
    <source>
        <dbReference type="Proteomes" id="UP000215059"/>
    </source>
</evidence>
<reference evidence="1 2" key="1">
    <citation type="submission" date="2017-07" db="EMBL/GenBank/DDBJ databases">
        <title>Fictibacillus sp. nov. GDSW-R2A3 Genome sequencing and assembly.</title>
        <authorList>
            <person name="Mayilraj S."/>
        </authorList>
    </citation>
    <scope>NUCLEOTIDE SEQUENCE [LARGE SCALE GENOMIC DNA]</scope>
    <source>
        <strain evidence="1 2">GDSW-R2A3</strain>
    </source>
</reference>
<organism evidence="1 2">
    <name type="scientific">Fictibacillus aquaticus</name>
    <dbReference type="NCBI Taxonomy" id="2021314"/>
    <lineage>
        <taxon>Bacteria</taxon>
        <taxon>Bacillati</taxon>
        <taxon>Bacillota</taxon>
        <taxon>Bacilli</taxon>
        <taxon>Bacillales</taxon>
        <taxon>Fictibacillaceae</taxon>
        <taxon>Fictibacillus</taxon>
    </lineage>
</organism>
<evidence type="ECO:0000313" key="1">
    <source>
        <dbReference type="EMBL" id="OYD56660.1"/>
    </source>
</evidence>
<gene>
    <name evidence="1" type="ORF">CGZ90_16760</name>
</gene>
<sequence>MSYSLSAEEYILSLILIGGEAAAYSIKDDVFGDISNEELQYRMDSAMNGLFSKGLLTIENNQEIVQPAFKEFLMSLTSVPRVIRCQTAAGNELVTTSIFFAANLTVQRSRYNNRVYELFTQKDDTQLSSLLSMSPLPQQGEPVLIEDQHFEKIIDQLLQQNELDESLENLLPEDIISVLKVNDGKLNSFYDYRFSNDSVNLQSFLYVTSNERTYKIEEQDGLLRIEPFSIQSLFQTV</sequence>
<dbReference type="RefSeq" id="WP_094253675.1">
    <property type="nucleotide sequence ID" value="NZ_JBHLXL010000002.1"/>
</dbReference>
<dbReference type="EMBL" id="NOII01000011">
    <property type="protein sequence ID" value="OYD56660.1"/>
    <property type="molecule type" value="Genomic_DNA"/>
</dbReference>
<proteinExistence type="predicted"/>
<keyword evidence="2" id="KW-1185">Reference proteome</keyword>
<accession>A0A235F5W7</accession>
<evidence type="ECO:0008006" key="3">
    <source>
        <dbReference type="Google" id="ProtNLM"/>
    </source>
</evidence>
<protein>
    <recommendedName>
        <fullName evidence="3">DUF5081 domain-containing protein</fullName>
    </recommendedName>
</protein>
<dbReference type="Proteomes" id="UP000215059">
    <property type="component" value="Unassembled WGS sequence"/>
</dbReference>